<sequence>MWCSKQTDGAIADEAISDRKVAEDGKQAHPTAIAIVQPRQTRYTRCRDTTNTRQSREWSVVPQDVDVNNDIMRLVSSLSNVIQILVRMSNTAAHELLRHPERGEDYEGLRLLLNYADLMYTTLLQVSFTVISR</sequence>
<dbReference type="AlphaFoldDB" id="B4JD98"/>
<evidence type="ECO:0000313" key="1">
    <source>
        <dbReference type="EMBL" id="EDW03271.1"/>
    </source>
</evidence>
<proteinExistence type="predicted"/>
<dbReference type="KEGG" id="dgr:6562520"/>
<reference evidence="1 2" key="1">
    <citation type="journal article" date="2007" name="Nature">
        <title>Evolution of genes and genomes on the Drosophila phylogeny.</title>
        <authorList>
            <consortium name="Drosophila 12 Genomes Consortium"/>
            <person name="Clark A.G."/>
            <person name="Eisen M.B."/>
            <person name="Smith D.R."/>
            <person name="Bergman C.M."/>
            <person name="Oliver B."/>
            <person name="Markow T.A."/>
            <person name="Kaufman T.C."/>
            <person name="Kellis M."/>
            <person name="Gelbart W."/>
            <person name="Iyer V.N."/>
            <person name="Pollard D.A."/>
            <person name="Sackton T.B."/>
            <person name="Larracuente A.M."/>
            <person name="Singh N.D."/>
            <person name="Abad J.P."/>
            <person name="Abt D.N."/>
            <person name="Adryan B."/>
            <person name="Aguade M."/>
            <person name="Akashi H."/>
            <person name="Anderson W.W."/>
            <person name="Aquadro C.F."/>
            <person name="Ardell D.H."/>
            <person name="Arguello R."/>
            <person name="Artieri C.G."/>
            <person name="Barbash D.A."/>
            <person name="Barker D."/>
            <person name="Barsanti P."/>
            <person name="Batterham P."/>
            <person name="Batzoglou S."/>
            <person name="Begun D."/>
            <person name="Bhutkar A."/>
            <person name="Blanco E."/>
            <person name="Bosak S.A."/>
            <person name="Bradley R.K."/>
            <person name="Brand A.D."/>
            <person name="Brent M.R."/>
            <person name="Brooks A.N."/>
            <person name="Brown R.H."/>
            <person name="Butlin R.K."/>
            <person name="Caggese C."/>
            <person name="Calvi B.R."/>
            <person name="Bernardo de Carvalho A."/>
            <person name="Caspi A."/>
            <person name="Castrezana S."/>
            <person name="Celniker S.E."/>
            <person name="Chang J.L."/>
            <person name="Chapple C."/>
            <person name="Chatterji S."/>
            <person name="Chinwalla A."/>
            <person name="Civetta A."/>
            <person name="Clifton S.W."/>
            <person name="Comeron J.M."/>
            <person name="Costello J.C."/>
            <person name="Coyne J.A."/>
            <person name="Daub J."/>
            <person name="David R.G."/>
            <person name="Delcher A.L."/>
            <person name="Delehaunty K."/>
            <person name="Do C.B."/>
            <person name="Ebling H."/>
            <person name="Edwards K."/>
            <person name="Eickbush T."/>
            <person name="Evans J.D."/>
            <person name="Filipski A."/>
            <person name="Findeiss S."/>
            <person name="Freyhult E."/>
            <person name="Fulton L."/>
            <person name="Fulton R."/>
            <person name="Garcia A.C."/>
            <person name="Gardiner A."/>
            <person name="Garfield D.A."/>
            <person name="Garvin B.E."/>
            <person name="Gibson G."/>
            <person name="Gilbert D."/>
            <person name="Gnerre S."/>
            <person name="Godfrey J."/>
            <person name="Good R."/>
            <person name="Gotea V."/>
            <person name="Gravely B."/>
            <person name="Greenberg A.J."/>
            <person name="Griffiths-Jones S."/>
            <person name="Gross S."/>
            <person name="Guigo R."/>
            <person name="Gustafson E.A."/>
            <person name="Haerty W."/>
            <person name="Hahn M.W."/>
            <person name="Halligan D.L."/>
            <person name="Halpern A.L."/>
            <person name="Halter G.M."/>
            <person name="Han M.V."/>
            <person name="Heger A."/>
            <person name="Hillier L."/>
            <person name="Hinrichs A.S."/>
            <person name="Holmes I."/>
            <person name="Hoskins R.A."/>
            <person name="Hubisz M.J."/>
            <person name="Hultmark D."/>
            <person name="Huntley M.A."/>
            <person name="Jaffe D.B."/>
            <person name="Jagadeeshan S."/>
            <person name="Jeck W.R."/>
            <person name="Johnson J."/>
            <person name="Jones C.D."/>
            <person name="Jordan W.C."/>
            <person name="Karpen G.H."/>
            <person name="Kataoka E."/>
            <person name="Keightley P.D."/>
            <person name="Kheradpour P."/>
            <person name="Kirkness E.F."/>
            <person name="Koerich L.B."/>
            <person name="Kristiansen K."/>
            <person name="Kudrna D."/>
            <person name="Kulathinal R.J."/>
            <person name="Kumar S."/>
            <person name="Kwok R."/>
            <person name="Lander E."/>
            <person name="Langley C.H."/>
            <person name="Lapoint R."/>
            <person name="Lazzaro B.P."/>
            <person name="Lee S.J."/>
            <person name="Levesque L."/>
            <person name="Li R."/>
            <person name="Lin C.F."/>
            <person name="Lin M.F."/>
            <person name="Lindblad-Toh K."/>
            <person name="Llopart A."/>
            <person name="Long M."/>
            <person name="Low L."/>
            <person name="Lozovsky E."/>
            <person name="Lu J."/>
            <person name="Luo M."/>
            <person name="Machado C.A."/>
            <person name="Makalowski W."/>
            <person name="Marzo M."/>
            <person name="Matsuda M."/>
            <person name="Matzkin L."/>
            <person name="McAllister B."/>
            <person name="McBride C.S."/>
            <person name="McKernan B."/>
            <person name="McKernan K."/>
            <person name="Mendez-Lago M."/>
            <person name="Minx P."/>
            <person name="Mollenhauer M.U."/>
            <person name="Montooth K."/>
            <person name="Mount S.M."/>
            <person name="Mu X."/>
            <person name="Myers E."/>
            <person name="Negre B."/>
            <person name="Newfeld S."/>
            <person name="Nielsen R."/>
            <person name="Noor M.A."/>
            <person name="O'Grady P."/>
            <person name="Pachter L."/>
            <person name="Papaceit M."/>
            <person name="Parisi M.J."/>
            <person name="Parisi M."/>
            <person name="Parts L."/>
            <person name="Pedersen J.S."/>
            <person name="Pesole G."/>
            <person name="Phillippy A.M."/>
            <person name="Ponting C.P."/>
            <person name="Pop M."/>
            <person name="Porcelli D."/>
            <person name="Powell J.R."/>
            <person name="Prohaska S."/>
            <person name="Pruitt K."/>
            <person name="Puig M."/>
            <person name="Quesneville H."/>
            <person name="Ram K.R."/>
            <person name="Rand D."/>
            <person name="Rasmussen M.D."/>
            <person name="Reed L.K."/>
            <person name="Reenan R."/>
            <person name="Reily A."/>
            <person name="Remington K.A."/>
            <person name="Rieger T.T."/>
            <person name="Ritchie M.G."/>
            <person name="Robin C."/>
            <person name="Rogers Y.H."/>
            <person name="Rohde C."/>
            <person name="Rozas J."/>
            <person name="Rubenfield M.J."/>
            <person name="Ruiz A."/>
            <person name="Russo S."/>
            <person name="Salzberg S.L."/>
            <person name="Sanchez-Gracia A."/>
            <person name="Saranga D.J."/>
            <person name="Sato H."/>
            <person name="Schaeffer S.W."/>
            <person name="Schatz M.C."/>
            <person name="Schlenke T."/>
            <person name="Schwartz R."/>
            <person name="Segarra C."/>
            <person name="Singh R.S."/>
            <person name="Sirot L."/>
            <person name="Sirota M."/>
            <person name="Sisneros N.B."/>
            <person name="Smith C.D."/>
            <person name="Smith T.F."/>
            <person name="Spieth J."/>
            <person name="Stage D.E."/>
            <person name="Stark A."/>
            <person name="Stephan W."/>
            <person name="Strausberg R.L."/>
            <person name="Strempel S."/>
            <person name="Sturgill D."/>
            <person name="Sutton G."/>
            <person name="Sutton G.G."/>
            <person name="Tao W."/>
            <person name="Teichmann S."/>
            <person name="Tobari Y.N."/>
            <person name="Tomimura Y."/>
            <person name="Tsolas J.M."/>
            <person name="Valente V.L."/>
            <person name="Venter E."/>
            <person name="Venter J.C."/>
            <person name="Vicario S."/>
            <person name="Vieira F.G."/>
            <person name="Vilella A.J."/>
            <person name="Villasante A."/>
            <person name="Walenz B."/>
            <person name="Wang J."/>
            <person name="Wasserman M."/>
            <person name="Watts T."/>
            <person name="Wilson D."/>
            <person name="Wilson R.K."/>
            <person name="Wing R.A."/>
            <person name="Wolfner M.F."/>
            <person name="Wong A."/>
            <person name="Wong G.K."/>
            <person name="Wu C.I."/>
            <person name="Wu G."/>
            <person name="Yamamoto D."/>
            <person name="Yang H.P."/>
            <person name="Yang S.P."/>
            <person name="Yorke J.A."/>
            <person name="Yoshida K."/>
            <person name="Zdobnov E."/>
            <person name="Zhang P."/>
            <person name="Zhang Y."/>
            <person name="Zimin A.V."/>
            <person name="Baldwin J."/>
            <person name="Abdouelleil A."/>
            <person name="Abdulkadir J."/>
            <person name="Abebe A."/>
            <person name="Abera B."/>
            <person name="Abreu J."/>
            <person name="Acer S.C."/>
            <person name="Aftuck L."/>
            <person name="Alexander A."/>
            <person name="An P."/>
            <person name="Anderson E."/>
            <person name="Anderson S."/>
            <person name="Arachi H."/>
            <person name="Azer M."/>
            <person name="Bachantsang P."/>
            <person name="Barry A."/>
            <person name="Bayul T."/>
            <person name="Berlin A."/>
            <person name="Bessette D."/>
            <person name="Bloom T."/>
            <person name="Blye J."/>
            <person name="Boguslavskiy L."/>
            <person name="Bonnet C."/>
            <person name="Boukhgalter B."/>
            <person name="Bourzgui I."/>
            <person name="Brown A."/>
            <person name="Cahill P."/>
            <person name="Channer S."/>
            <person name="Cheshatsang Y."/>
            <person name="Chuda L."/>
            <person name="Citroen M."/>
            <person name="Collymore A."/>
            <person name="Cooke P."/>
            <person name="Costello M."/>
            <person name="D'Aco K."/>
            <person name="Daza R."/>
            <person name="De Haan G."/>
            <person name="DeGray S."/>
            <person name="DeMaso C."/>
            <person name="Dhargay N."/>
            <person name="Dooley K."/>
            <person name="Dooley E."/>
            <person name="Doricent M."/>
            <person name="Dorje P."/>
            <person name="Dorjee K."/>
            <person name="Dupes A."/>
            <person name="Elong R."/>
            <person name="Falk J."/>
            <person name="Farina A."/>
            <person name="Faro S."/>
            <person name="Ferguson D."/>
            <person name="Fisher S."/>
            <person name="Foley C.D."/>
            <person name="Franke A."/>
            <person name="Friedrich D."/>
            <person name="Gadbois L."/>
            <person name="Gearin G."/>
            <person name="Gearin C.R."/>
            <person name="Giannoukos G."/>
            <person name="Goode T."/>
            <person name="Graham J."/>
            <person name="Grandbois E."/>
            <person name="Grewal S."/>
            <person name="Gyaltsen K."/>
            <person name="Hafez N."/>
            <person name="Hagos B."/>
            <person name="Hall J."/>
            <person name="Henson C."/>
            <person name="Hollinger A."/>
            <person name="Honan T."/>
            <person name="Huard M.D."/>
            <person name="Hughes L."/>
            <person name="Hurhula B."/>
            <person name="Husby M.E."/>
            <person name="Kamat A."/>
            <person name="Kanga B."/>
            <person name="Kashin S."/>
            <person name="Khazanovich D."/>
            <person name="Kisner P."/>
            <person name="Lance K."/>
            <person name="Lara M."/>
            <person name="Lee W."/>
            <person name="Lennon N."/>
            <person name="Letendre F."/>
            <person name="LeVine R."/>
            <person name="Lipovsky A."/>
            <person name="Liu X."/>
            <person name="Liu J."/>
            <person name="Liu S."/>
            <person name="Lokyitsang T."/>
            <person name="Lokyitsang Y."/>
            <person name="Lubonja R."/>
            <person name="Lui A."/>
            <person name="MacDonald P."/>
            <person name="Magnisalis V."/>
            <person name="Maru K."/>
            <person name="Matthews C."/>
            <person name="McCusker W."/>
            <person name="McDonough S."/>
            <person name="Mehta T."/>
            <person name="Meldrim J."/>
            <person name="Meneus L."/>
            <person name="Mihai O."/>
            <person name="Mihalev A."/>
            <person name="Mihova T."/>
            <person name="Mittelman R."/>
            <person name="Mlenga V."/>
            <person name="Montmayeur A."/>
            <person name="Mulrain L."/>
            <person name="Navidi A."/>
            <person name="Naylor J."/>
            <person name="Negash T."/>
            <person name="Nguyen T."/>
            <person name="Nguyen N."/>
            <person name="Nicol R."/>
            <person name="Norbu C."/>
            <person name="Norbu N."/>
            <person name="Novod N."/>
            <person name="O'Neill B."/>
            <person name="Osman S."/>
            <person name="Markiewicz E."/>
            <person name="Oyono O.L."/>
            <person name="Patti C."/>
            <person name="Phunkhang P."/>
            <person name="Pierre F."/>
            <person name="Priest M."/>
            <person name="Raghuraman S."/>
            <person name="Rege F."/>
            <person name="Reyes R."/>
            <person name="Rise C."/>
            <person name="Rogov P."/>
            <person name="Ross K."/>
            <person name="Ryan E."/>
            <person name="Settipalli S."/>
            <person name="Shea T."/>
            <person name="Sherpa N."/>
            <person name="Shi L."/>
            <person name="Shih D."/>
            <person name="Sparrow T."/>
            <person name="Spaulding J."/>
            <person name="Stalker J."/>
            <person name="Stange-Thomann N."/>
            <person name="Stavropoulos S."/>
            <person name="Stone C."/>
            <person name="Strader C."/>
            <person name="Tesfaye S."/>
            <person name="Thomson T."/>
            <person name="Thoulutsang Y."/>
            <person name="Thoulutsang D."/>
            <person name="Topham K."/>
            <person name="Topping I."/>
            <person name="Tsamla T."/>
            <person name="Vassiliev H."/>
            <person name="Vo A."/>
            <person name="Wangchuk T."/>
            <person name="Wangdi T."/>
            <person name="Weiand M."/>
            <person name="Wilkinson J."/>
            <person name="Wilson A."/>
            <person name="Yadav S."/>
            <person name="Young G."/>
            <person name="Yu Q."/>
            <person name="Zembek L."/>
            <person name="Zhong D."/>
            <person name="Zimmer A."/>
            <person name="Zwirko Z."/>
            <person name="Jaffe D.B."/>
            <person name="Alvarez P."/>
            <person name="Brockman W."/>
            <person name="Butler J."/>
            <person name="Chin C."/>
            <person name="Gnerre S."/>
            <person name="Grabherr M."/>
            <person name="Kleber M."/>
            <person name="Mauceli E."/>
            <person name="MacCallum I."/>
        </authorList>
    </citation>
    <scope>NUCLEOTIDE SEQUENCE [LARGE SCALE GENOMIC DNA]</scope>
    <source>
        <strain evidence="2">Tucson 15287-2541.00</strain>
    </source>
</reference>
<protein>
    <submittedName>
        <fullName evidence="1">GH10586</fullName>
    </submittedName>
</protein>
<dbReference type="Proteomes" id="UP000001070">
    <property type="component" value="Unassembled WGS sequence"/>
</dbReference>
<dbReference type="EMBL" id="CH916368">
    <property type="protein sequence ID" value="EDW03271.1"/>
    <property type="molecule type" value="Genomic_DNA"/>
</dbReference>
<keyword evidence="2" id="KW-1185">Reference proteome</keyword>
<evidence type="ECO:0000313" key="2">
    <source>
        <dbReference type="Proteomes" id="UP000001070"/>
    </source>
</evidence>
<dbReference type="HOGENOM" id="CLU_1908845_0_0_1"/>
<name>B4JD98_DROGR</name>
<dbReference type="PhylomeDB" id="B4JD98"/>
<dbReference type="eggNOG" id="ENOG502T97U">
    <property type="taxonomic scope" value="Eukaryota"/>
</dbReference>
<dbReference type="InParanoid" id="B4JD98"/>
<gene>
    <name evidence="1" type="primary">Dgri\GH10586</name>
    <name evidence="1" type="ORF">Dgri_GH10586</name>
</gene>
<organism evidence="2">
    <name type="scientific">Drosophila grimshawi</name>
    <name type="common">Hawaiian fruit fly</name>
    <name type="synonym">Idiomyia grimshawi</name>
    <dbReference type="NCBI Taxonomy" id="7222"/>
    <lineage>
        <taxon>Eukaryota</taxon>
        <taxon>Metazoa</taxon>
        <taxon>Ecdysozoa</taxon>
        <taxon>Arthropoda</taxon>
        <taxon>Hexapoda</taxon>
        <taxon>Insecta</taxon>
        <taxon>Pterygota</taxon>
        <taxon>Neoptera</taxon>
        <taxon>Endopterygota</taxon>
        <taxon>Diptera</taxon>
        <taxon>Brachycera</taxon>
        <taxon>Muscomorpha</taxon>
        <taxon>Ephydroidea</taxon>
        <taxon>Drosophilidae</taxon>
        <taxon>Drosophila</taxon>
        <taxon>Hawaiian Drosophila</taxon>
    </lineage>
</organism>
<accession>B4JD98</accession>
<dbReference type="OrthoDB" id="7867355at2759"/>